<keyword evidence="10" id="KW-1185">Reference proteome</keyword>
<dbReference type="NCBIfam" id="TIGR00431">
    <property type="entry name" value="TruB"/>
    <property type="match status" value="1"/>
</dbReference>
<evidence type="ECO:0000313" key="9">
    <source>
        <dbReference type="EMBL" id="KAA0873674.1"/>
    </source>
</evidence>
<comment type="caution">
    <text evidence="9">The sequence shown here is derived from an EMBL/GenBank/DDBJ whole genome shotgun (WGS) entry which is preliminary data.</text>
</comment>
<dbReference type="GO" id="GO:0031119">
    <property type="term" value="P:tRNA pseudouridine synthesis"/>
    <property type="evidence" value="ECO:0007669"/>
    <property type="project" value="UniProtKB-UniRule"/>
</dbReference>
<comment type="function">
    <text evidence="5">Responsible for synthesis of pseudouridine from uracil-55 in the psi GC loop of transfer RNAs.</text>
</comment>
<evidence type="ECO:0000259" key="8">
    <source>
        <dbReference type="Pfam" id="PF16198"/>
    </source>
</evidence>
<protein>
    <recommendedName>
        <fullName evidence="5">tRNA pseudouridine synthase B</fullName>
        <ecNumber evidence="5">5.4.99.25</ecNumber>
    </recommendedName>
    <alternativeName>
        <fullName evidence="5">tRNA pseudouridine(55) synthase</fullName>
        <shortName evidence="5">Psi55 synthase</shortName>
    </alternativeName>
    <alternativeName>
        <fullName evidence="5">tRNA pseudouridylate synthase</fullName>
    </alternativeName>
    <alternativeName>
        <fullName evidence="5">tRNA-uridine isomerase</fullName>
    </alternativeName>
</protein>
<dbReference type="Pfam" id="PF16198">
    <property type="entry name" value="TruB_C_2"/>
    <property type="match status" value="1"/>
</dbReference>
<dbReference type="GO" id="GO:0003723">
    <property type="term" value="F:RNA binding"/>
    <property type="evidence" value="ECO:0007669"/>
    <property type="project" value="InterPro"/>
</dbReference>
<dbReference type="InterPro" id="IPR020103">
    <property type="entry name" value="PsdUridine_synth_cat_dom_sf"/>
</dbReference>
<dbReference type="InterPro" id="IPR014780">
    <property type="entry name" value="tRNA_psdUridine_synth_TruB"/>
</dbReference>
<dbReference type="Gene3D" id="3.30.2350.10">
    <property type="entry name" value="Pseudouridine synthase"/>
    <property type="match status" value="1"/>
</dbReference>
<feature type="active site" description="Nucleophile" evidence="5">
    <location>
        <position position="47"/>
    </location>
</feature>
<evidence type="ECO:0000256" key="3">
    <source>
        <dbReference type="ARBA" id="ARBA00022694"/>
    </source>
</evidence>
<dbReference type="GO" id="GO:1990481">
    <property type="term" value="P:mRNA pseudouridine synthesis"/>
    <property type="evidence" value="ECO:0007669"/>
    <property type="project" value="TreeGrafter"/>
</dbReference>
<dbReference type="InterPro" id="IPR036974">
    <property type="entry name" value="PUA_sf"/>
</dbReference>
<gene>
    <name evidence="5 9" type="primary">truB</name>
    <name evidence="9" type="ORF">E1H14_12305</name>
</gene>
<feature type="domain" description="tRNA pseudouridylate synthase B C-terminal" evidence="8">
    <location>
        <begin position="183"/>
        <end position="245"/>
    </location>
</feature>
<comment type="catalytic activity">
    <reaction evidence="1 5">
        <text>uridine(55) in tRNA = pseudouridine(55) in tRNA</text>
        <dbReference type="Rhea" id="RHEA:42532"/>
        <dbReference type="Rhea" id="RHEA-COMP:10101"/>
        <dbReference type="Rhea" id="RHEA-COMP:10102"/>
        <dbReference type="ChEBI" id="CHEBI:65314"/>
        <dbReference type="ChEBI" id="CHEBI:65315"/>
        <dbReference type="EC" id="5.4.99.25"/>
    </reaction>
</comment>
<evidence type="ECO:0000256" key="4">
    <source>
        <dbReference type="ARBA" id="ARBA00023235"/>
    </source>
</evidence>
<comment type="similarity">
    <text evidence="2 5">Belongs to the pseudouridine synthase TruB family. Type 1 subfamily.</text>
</comment>
<dbReference type="OrthoDB" id="9802309at2"/>
<organism evidence="9 10">
    <name type="scientific">Nitrincola tapanii</name>
    <dbReference type="NCBI Taxonomy" id="1708751"/>
    <lineage>
        <taxon>Bacteria</taxon>
        <taxon>Pseudomonadati</taxon>
        <taxon>Pseudomonadota</taxon>
        <taxon>Gammaproteobacteria</taxon>
        <taxon>Oceanospirillales</taxon>
        <taxon>Oceanospirillaceae</taxon>
        <taxon>Nitrincola</taxon>
    </lineage>
</organism>
<keyword evidence="4 5" id="KW-0413">Isomerase</keyword>
<evidence type="ECO:0000256" key="5">
    <source>
        <dbReference type="HAMAP-Rule" id="MF_01080"/>
    </source>
</evidence>
<evidence type="ECO:0000313" key="10">
    <source>
        <dbReference type="Proteomes" id="UP000325302"/>
    </source>
</evidence>
<dbReference type="Gene3D" id="2.30.130.10">
    <property type="entry name" value="PUA domain"/>
    <property type="match status" value="1"/>
</dbReference>
<evidence type="ECO:0000256" key="2">
    <source>
        <dbReference type="ARBA" id="ARBA00005642"/>
    </source>
</evidence>
<dbReference type="AlphaFoldDB" id="A0A5A9VZL2"/>
<dbReference type="PANTHER" id="PTHR13767:SF2">
    <property type="entry name" value="PSEUDOURIDYLATE SYNTHASE TRUB1"/>
    <property type="match status" value="1"/>
</dbReference>
<dbReference type="Pfam" id="PF01509">
    <property type="entry name" value="TruB_N"/>
    <property type="match status" value="1"/>
</dbReference>
<evidence type="ECO:0000259" key="6">
    <source>
        <dbReference type="Pfam" id="PF01509"/>
    </source>
</evidence>
<dbReference type="SUPFAM" id="SSF55120">
    <property type="entry name" value="Pseudouridine synthase"/>
    <property type="match status" value="1"/>
</dbReference>
<evidence type="ECO:0000259" key="7">
    <source>
        <dbReference type="Pfam" id="PF09157"/>
    </source>
</evidence>
<accession>A0A5A9VZL2</accession>
<dbReference type="PANTHER" id="PTHR13767">
    <property type="entry name" value="TRNA-PSEUDOURIDINE SYNTHASE"/>
    <property type="match status" value="1"/>
</dbReference>
<sequence length="315" mass="35093">MSLKTKGRPLDGVFLLDKAPGVSSNKALQQLKRLYMAEKAGHTGALDPLATGLLPICFGEATKFSQYLLDADKEYFTTAKLGIRTRTSDADGEVVEEKPVPMDLTSAQIEDLLRRHFLGEIEQVPSMYSALKHQGQPLYKLARKGIEVEVKPRRVQIYEIELLALRADEIDLRVFCSKGTYIRSIVEDLGMLLGCGAHVQRLHRIRTGQYHAAQMRSLEALEAELQALPDDPQCIQNHLDQLLLPPWSAIAELPELRLEEEAAAFILQGRRLRLDEGVAPSQEWRLFAQATGAFLGLGETNEAGILKGKRLIRSA</sequence>
<dbReference type="EC" id="5.4.99.25" evidence="5"/>
<evidence type="ECO:0000256" key="1">
    <source>
        <dbReference type="ARBA" id="ARBA00000385"/>
    </source>
</evidence>
<dbReference type="RefSeq" id="WP_149391786.1">
    <property type="nucleotide sequence ID" value="NZ_SMRS01000010.1"/>
</dbReference>
<dbReference type="EMBL" id="SMRS01000010">
    <property type="protein sequence ID" value="KAA0873674.1"/>
    <property type="molecule type" value="Genomic_DNA"/>
</dbReference>
<feature type="domain" description="Pseudouridine synthase II N-terminal" evidence="6">
    <location>
        <begin position="32"/>
        <end position="182"/>
    </location>
</feature>
<dbReference type="InterPro" id="IPR002501">
    <property type="entry name" value="PsdUridine_synth_N"/>
</dbReference>
<dbReference type="GO" id="GO:0160148">
    <property type="term" value="F:tRNA pseudouridine(55) synthase activity"/>
    <property type="evidence" value="ECO:0007669"/>
    <property type="project" value="UniProtKB-EC"/>
</dbReference>
<feature type="domain" description="tRNA pseudouridine synthase II TruB subfamily 1 C-terminal" evidence="7">
    <location>
        <begin position="254"/>
        <end position="312"/>
    </location>
</feature>
<dbReference type="InterPro" id="IPR032819">
    <property type="entry name" value="TruB_C"/>
</dbReference>
<keyword evidence="3 5" id="KW-0819">tRNA processing</keyword>
<name>A0A5A9VZL2_9GAMM</name>
<proteinExistence type="inferred from homology"/>
<dbReference type="InterPro" id="IPR015947">
    <property type="entry name" value="PUA-like_sf"/>
</dbReference>
<dbReference type="InterPro" id="IPR015240">
    <property type="entry name" value="tRNA_sdUridine_synth_fam1_C"/>
</dbReference>
<dbReference type="SUPFAM" id="SSF88697">
    <property type="entry name" value="PUA domain-like"/>
    <property type="match status" value="1"/>
</dbReference>
<dbReference type="Proteomes" id="UP000325302">
    <property type="component" value="Unassembled WGS sequence"/>
</dbReference>
<dbReference type="CDD" id="cd02573">
    <property type="entry name" value="PseudoU_synth_EcTruB"/>
    <property type="match status" value="1"/>
</dbReference>
<dbReference type="HAMAP" id="MF_01080">
    <property type="entry name" value="TruB_bact"/>
    <property type="match status" value="1"/>
</dbReference>
<dbReference type="Pfam" id="PF09157">
    <property type="entry name" value="TruB-C_2"/>
    <property type="match status" value="1"/>
</dbReference>
<reference evidence="9 10" key="1">
    <citation type="submission" date="2019-03" db="EMBL/GenBank/DDBJ databases">
        <title>Nitrincola sp. nov. isolated from an Indian soda lake.</title>
        <authorList>
            <person name="Joshi A."/>
            <person name="Thite S.V."/>
            <person name="Joseph N."/>
            <person name="Dhotre D."/>
            <person name="Moorthy M."/>
            <person name="Shouche Y.S."/>
        </authorList>
    </citation>
    <scope>NUCLEOTIDE SEQUENCE [LARGE SCALE GENOMIC DNA]</scope>
    <source>
        <strain evidence="9 10">MEB193</strain>
    </source>
</reference>